<feature type="signal peptide" evidence="1">
    <location>
        <begin position="1"/>
        <end position="24"/>
    </location>
</feature>
<dbReference type="InterPro" id="IPR041667">
    <property type="entry name" value="Cupin_8"/>
</dbReference>
<evidence type="ECO:0000313" key="3">
    <source>
        <dbReference type="Proteomes" id="UP000085678"/>
    </source>
</evidence>
<feature type="domain" description="JmjC" evidence="2">
    <location>
        <begin position="131"/>
        <end position="284"/>
    </location>
</feature>
<dbReference type="SMART" id="SM00558">
    <property type="entry name" value="JmjC"/>
    <property type="match status" value="1"/>
</dbReference>
<evidence type="ECO:0000313" key="4">
    <source>
        <dbReference type="RefSeq" id="XP_013384773.1"/>
    </source>
</evidence>
<dbReference type="InParanoid" id="A0A1S3HFC2"/>
<keyword evidence="1" id="KW-0732">Signal</keyword>
<evidence type="ECO:0000259" key="2">
    <source>
        <dbReference type="PROSITE" id="PS51184"/>
    </source>
</evidence>
<name>A0A1S3HFC2_LINAN</name>
<accession>A0A1S3HFC2</accession>
<dbReference type="PANTHER" id="PTHR12461">
    <property type="entry name" value="HYPOXIA-INDUCIBLE FACTOR 1 ALPHA INHIBITOR-RELATED"/>
    <property type="match status" value="1"/>
</dbReference>
<dbReference type="OMA" id="FPSPWVF"/>
<dbReference type="InterPro" id="IPR003347">
    <property type="entry name" value="JmjC_dom"/>
</dbReference>
<gene>
    <name evidence="4" type="primary">LOC106154816</name>
</gene>
<dbReference type="RefSeq" id="XP_013384773.1">
    <property type="nucleotide sequence ID" value="XM_013529319.1"/>
</dbReference>
<dbReference type="GeneID" id="106154816"/>
<sequence>MLRISTSYFCFFVVLGFLTSNIASEIPGHLQYLGSHRPAEGTIEHTDTWPDPETFYNNYIKPGKPLLFKGKAKEIPAFNLWTDEYLRKQYGHIKVDVEEGKKENRSLGVQDLSLSSFVKVYRKADIYMVESLHKEMMDEFHLPKPILCGGYTRFLQDAVIWFSSGGTKSVLHFDNIDNINCLMDGSKELIFIDKKYKDLVEKDGFVEKGSYSSVDIEKVDMEKFPGFRNVPWWTASMEKGDCLFIPSRWYHHVSSAGPRNLAINIWFSHLPKFNQTDCKEKGELPESLPLNKFTIHSLDSSEMSRMSFVEMFSPFEDKEEISVEEYIATMKKVYQNYIDHQEVMEIFGFLDLNHDMVLQWDELLTFNIDDFIKEFPFVFGEDDGDMEEEPKDFGKHEEL</sequence>
<dbReference type="PANTHER" id="PTHR12461:SF42">
    <property type="entry name" value="JMJC DOMAIN-CONTAINING PROTEIN"/>
    <property type="match status" value="1"/>
</dbReference>
<dbReference type="Pfam" id="PF13621">
    <property type="entry name" value="Cupin_8"/>
    <property type="match status" value="1"/>
</dbReference>
<dbReference type="KEGG" id="lak:106154816"/>
<dbReference type="FunFam" id="2.60.120.650:FF:000025">
    <property type="entry name" value="Lysine-specific demethylase 8"/>
    <property type="match status" value="1"/>
</dbReference>
<protein>
    <submittedName>
        <fullName evidence="4">JmjC domain-containing protein 5</fullName>
    </submittedName>
</protein>
<proteinExistence type="predicted"/>
<dbReference type="Proteomes" id="UP000085678">
    <property type="component" value="Unplaced"/>
</dbReference>
<dbReference type="AlphaFoldDB" id="A0A1S3HFC2"/>
<dbReference type="Gene3D" id="2.60.120.650">
    <property type="entry name" value="Cupin"/>
    <property type="match status" value="1"/>
</dbReference>
<evidence type="ECO:0000256" key="1">
    <source>
        <dbReference type="SAM" id="SignalP"/>
    </source>
</evidence>
<dbReference type="SUPFAM" id="SSF51197">
    <property type="entry name" value="Clavaminate synthase-like"/>
    <property type="match status" value="1"/>
</dbReference>
<keyword evidence="3" id="KW-1185">Reference proteome</keyword>
<dbReference type="InterPro" id="IPR011992">
    <property type="entry name" value="EF-hand-dom_pair"/>
</dbReference>
<dbReference type="OrthoDB" id="415358at2759"/>
<feature type="chain" id="PRO_5010215494" evidence="1">
    <location>
        <begin position="25"/>
        <end position="399"/>
    </location>
</feature>
<dbReference type="PROSITE" id="PS51184">
    <property type="entry name" value="JMJC"/>
    <property type="match status" value="1"/>
</dbReference>
<organism evidence="3 4">
    <name type="scientific">Lingula anatina</name>
    <name type="common">Brachiopod</name>
    <name type="synonym">Lingula unguis</name>
    <dbReference type="NCBI Taxonomy" id="7574"/>
    <lineage>
        <taxon>Eukaryota</taxon>
        <taxon>Metazoa</taxon>
        <taxon>Spiralia</taxon>
        <taxon>Lophotrochozoa</taxon>
        <taxon>Brachiopoda</taxon>
        <taxon>Linguliformea</taxon>
        <taxon>Lingulata</taxon>
        <taxon>Lingulida</taxon>
        <taxon>Linguloidea</taxon>
        <taxon>Lingulidae</taxon>
        <taxon>Lingula</taxon>
    </lineage>
</organism>
<reference evidence="4" key="1">
    <citation type="submission" date="2025-08" db="UniProtKB">
        <authorList>
            <consortium name="RefSeq"/>
        </authorList>
    </citation>
    <scope>IDENTIFICATION</scope>
    <source>
        <tissue evidence="4">Gonads</tissue>
    </source>
</reference>
<dbReference type="STRING" id="7574.A0A1S3HFC2"/>
<dbReference type="SUPFAM" id="SSF47473">
    <property type="entry name" value="EF-hand"/>
    <property type="match status" value="1"/>
</dbReference>